<proteinExistence type="predicted"/>
<evidence type="ECO:0000313" key="1">
    <source>
        <dbReference type="EMBL" id="BFP43952.1"/>
    </source>
</evidence>
<dbReference type="AlphaFoldDB" id="A0AB33JML1"/>
<reference evidence="1" key="1">
    <citation type="submission" date="2024-07" db="EMBL/GenBank/DDBJ databases">
        <title>Complete genome sequences of cellulolytic bacteria, Kitasatospora sp. CMC57 and Streptomyces sp. CMC78, isolated from Japanese agricultural soil.</title>
        <authorList>
            <person name="Hashimoto T."/>
            <person name="Ito M."/>
            <person name="Iwamoto M."/>
            <person name="Fukahori D."/>
            <person name="Shoda T."/>
            <person name="Sakoda M."/>
            <person name="Morohoshi T."/>
            <person name="Mitsuboshi M."/>
            <person name="Nishizawa T."/>
        </authorList>
    </citation>
    <scope>NUCLEOTIDE SEQUENCE</scope>
    <source>
        <strain evidence="1">CMC57</strain>
    </source>
</reference>
<sequence>MLLETLLDTVAVVLTPDVGAAGRKARKLTRAFEAGEAVTFEGCVLGTRPYCRPTLGFLTVSGTGLATSPTEAPGLNSRPVPLPQVQLVRVRDRESTDPATVRRWWRVAECRDGENTVLIACAPQYLRLLTVALESGGN</sequence>
<protein>
    <submittedName>
        <fullName evidence="1">Uncharacterized protein</fullName>
    </submittedName>
</protein>
<organism evidence="1">
    <name type="scientific">Kitasatospora sp. CMC57</name>
    <dbReference type="NCBI Taxonomy" id="3231513"/>
    <lineage>
        <taxon>Bacteria</taxon>
        <taxon>Bacillati</taxon>
        <taxon>Actinomycetota</taxon>
        <taxon>Actinomycetes</taxon>
        <taxon>Kitasatosporales</taxon>
        <taxon>Streptomycetaceae</taxon>
        <taxon>Kitasatospora</taxon>
    </lineage>
</organism>
<dbReference type="RefSeq" id="WP_407986547.1">
    <property type="nucleotide sequence ID" value="NZ_AP035881.2"/>
</dbReference>
<accession>A0AB33JML1</accession>
<dbReference type="EMBL" id="AP035881">
    <property type="protein sequence ID" value="BFP43952.1"/>
    <property type="molecule type" value="Genomic_DNA"/>
</dbReference>
<gene>
    <name evidence="1" type="ORF">KCMC57_03200</name>
</gene>
<name>A0AB33JML1_9ACTN</name>